<dbReference type="RefSeq" id="WP_329611834.1">
    <property type="nucleotide sequence ID" value="NZ_CP108482.1"/>
</dbReference>
<sequence>MGFTPLSRGPAGAGRLRSLLPGRRAGQGPWPRGRRHGAAAAAPPRGRPCVRASVRPLPVRPSARPAVQPPTRPPSRRPGRESVGPAGRGSGATSGRRHPRPNRRSTAITAPAWHELLVDPEPLTRWYSAVPPLERAPLRSVHLSRYGPMLKLRLDLPRFPDRPPAEWAEAGCDRLECQLHFILTDEDLRMRGRPDGGPADVSHRPLERRRLRVSVRGEGFTADFTASASLQVSHPSAYRSADGDPYTARRRFTSRVDGRLHTTLPPTTRKSFYDHP</sequence>
<reference evidence="2 3" key="1">
    <citation type="submission" date="2022-10" db="EMBL/GenBank/DDBJ databases">
        <title>The complete genomes of actinobacterial strains from the NBC collection.</title>
        <authorList>
            <person name="Joergensen T.S."/>
            <person name="Alvarez Arevalo M."/>
            <person name="Sterndorff E.B."/>
            <person name="Faurdal D."/>
            <person name="Vuksanovic O."/>
            <person name="Mourched A.-S."/>
            <person name="Charusanti P."/>
            <person name="Shaw S."/>
            <person name="Blin K."/>
            <person name="Weber T."/>
        </authorList>
    </citation>
    <scope>NUCLEOTIDE SEQUENCE [LARGE SCALE GENOMIC DNA]</scope>
    <source>
        <strain evidence="2 3">NBC_01247</strain>
    </source>
</reference>
<evidence type="ECO:0000313" key="3">
    <source>
        <dbReference type="Proteomes" id="UP001432014"/>
    </source>
</evidence>
<evidence type="ECO:0000256" key="1">
    <source>
        <dbReference type="SAM" id="MobiDB-lite"/>
    </source>
</evidence>
<feature type="region of interest" description="Disordered" evidence="1">
    <location>
        <begin position="1"/>
        <end position="108"/>
    </location>
</feature>
<name>A0ABZ1WL49_9ACTN</name>
<organism evidence="2 3">
    <name type="scientific">Kitasatospora herbaricolor</name>
    <dbReference type="NCBI Taxonomy" id="68217"/>
    <lineage>
        <taxon>Bacteria</taxon>
        <taxon>Bacillati</taxon>
        <taxon>Actinomycetota</taxon>
        <taxon>Actinomycetes</taxon>
        <taxon>Kitasatosporales</taxon>
        <taxon>Streptomycetaceae</taxon>
        <taxon>Kitasatospora</taxon>
    </lineage>
</organism>
<protein>
    <submittedName>
        <fullName evidence="2">Immunity 50 family protein</fullName>
    </submittedName>
</protein>
<dbReference type="EMBL" id="CP108482">
    <property type="protein sequence ID" value="WUS61641.1"/>
    <property type="molecule type" value="Genomic_DNA"/>
</dbReference>
<accession>A0ABZ1WL49</accession>
<keyword evidence="3" id="KW-1185">Reference proteome</keyword>
<dbReference type="Pfam" id="PF15594">
    <property type="entry name" value="Imm50"/>
    <property type="match status" value="1"/>
</dbReference>
<proteinExistence type="predicted"/>
<evidence type="ECO:0000313" key="2">
    <source>
        <dbReference type="EMBL" id="WUS61641.1"/>
    </source>
</evidence>
<dbReference type="Proteomes" id="UP001432014">
    <property type="component" value="Chromosome"/>
</dbReference>
<gene>
    <name evidence="2" type="ORF">OG469_23750</name>
</gene>
<dbReference type="InterPro" id="IPR028957">
    <property type="entry name" value="Imm50"/>
</dbReference>